<organism evidence="1 2">
    <name type="scientific">Arctium lappa</name>
    <name type="common">Greater burdock</name>
    <name type="synonym">Lappa major</name>
    <dbReference type="NCBI Taxonomy" id="4217"/>
    <lineage>
        <taxon>Eukaryota</taxon>
        <taxon>Viridiplantae</taxon>
        <taxon>Streptophyta</taxon>
        <taxon>Embryophyta</taxon>
        <taxon>Tracheophyta</taxon>
        <taxon>Spermatophyta</taxon>
        <taxon>Magnoliopsida</taxon>
        <taxon>eudicotyledons</taxon>
        <taxon>Gunneridae</taxon>
        <taxon>Pentapetalae</taxon>
        <taxon>asterids</taxon>
        <taxon>campanulids</taxon>
        <taxon>Asterales</taxon>
        <taxon>Asteraceae</taxon>
        <taxon>Carduoideae</taxon>
        <taxon>Cardueae</taxon>
        <taxon>Arctiinae</taxon>
        <taxon>Arctium</taxon>
    </lineage>
</organism>
<dbReference type="Proteomes" id="UP001055879">
    <property type="component" value="Linkage Group LG04"/>
</dbReference>
<protein>
    <submittedName>
        <fullName evidence="1">Uncharacterized protein</fullName>
    </submittedName>
</protein>
<reference evidence="2" key="1">
    <citation type="journal article" date="2022" name="Mol. Ecol. Resour.">
        <title>The genomes of chicory, endive, great burdock and yacon provide insights into Asteraceae palaeo-polyploidization history and plant inulin production.</title>
        <authorList>
            <person name="Fan W."/>
            <person name="Wang S."/>
            <person name="Wang H."/>
            <person name="Wang A."/>
            <person name="Jiang F."/>
            <person name="Liu H."/>
            <person name="Zhao H."/>
            <person name="Xu D."/>
            <person name="Zhang Y."/>
        </authorList>
    </citation>
    <scope>NUCLEOTIDE SEQUENCE [LARGE SCALE GENOMIC DNA]</scope>
    <source>
        <strain evidence="2">cv. Niubang</strain>
    </source>
</reference>
<proteinExistence type="predicted"/>
<evidence type="ECO:0000313" key="1">
    <source>
        <dbReference type="EMBL" id="KAI3734753.1"/>
    </source>
</evidence>
<name>A0ACB9CKA6_ARCLA</name>
<accession>A0ACB9CKA6</accession>
<sequence>MNGQSLDGRIIIVNEAQYGGCGDGGGYGGGGGYVGGHERGYSGDDGSISLLKGMSLEVLLWTIRGEKQRETMGLREYIMEAVKKEAIVIKWL</sequence>
<gene>
    <name evidence="1" type="ORF">L6452_14231</name>
</gene>
<keyword evidence="2" id="KW-1185">Reference proteome</keyword>
<comment type="caution">
    <text evidence="1">The sequence shown here is derived from an EMBL/GenBank/DDBJ whole genome shotgun (WGS) entry which is preliminary data.</text>
</comment>
<dbReference type="EMBL" id="CM042050">
    <property type="protein sequence ID" value="KAI3734753.1"/>
    <property type="molecule type" value="Genomic_DNA"/>
</dbReference>
<reference evidence="1 2" key="2">
    <citation type="journal article" date="2022" name="Mol. Ecol. Resour.">
        <title>The genomes of chicory, endive, great burdock and yacon provide insights into Asteraceae paleo-polyploidization history and plant inulin production.</title>
        <authorList>
            <person name="Fan W."/>
            <person name="Wang S."/>
            <person name="Wang H."/>
            <person name="Wang A."/>
            <person name="Jiang F."/>
            <person name="Liu H."/>
            <person name="Zhao H."/>
            <person name="Xu D."/>
            <person name="Zhang Y."/>
        </authorList>
    </citation>
    <scope>NUCLEOTIDE SEQUENCE [LARGE SCALE GENOMIC DNA]</scope>
    <source>
        <strain evidence="2">cv. Niubang</strain>
    </source>
</reference>
<evidence type="ECO:0000313" key="2">
    <source>
        <dbReference type="Proteomes" id="UP001055879"/>
    </source>
</evidence>